<evidence type="ECO:0008006" key="3">
    <source>
        <dbReference type="Google" id="ProtNLM"/>
    </source>
</evidence>
<gene>
    <name evidence="1" type="ORF">THSYN_08120</name>
</gene>
<organism evidence="1 2">
    <name type="scientific">Candidatus Thiodictyon syntrophicum</name>
    <dbReference type="NCBI Taxonomy" id="1166950"/>
    <lineage>
        <taxon>Bacteria</taxon>
        <taxon>Pseudomonadati</taxon>
        <taxon>Pseudomonadota</taxon>
        <taxon>Gammaproteobacteria</taxon>
        <taxon>Chromatiales</taxon>
        <taxon>Chromatiaceae</taxon>
        <taxon>Thiodictyon</taxon>
    </lineage>
</organism>
<evidence type="ECO:0000313" key="1">
    <source>
        <dbReference type="EMBL" id="AUB80919.1"/>
    </source>
</evidence>
<dbReference type="Proteomes" id="UP000232638">
    <property type="component" value="Chromosome"/>
</dbReference>
<proteinExistence type="predicted"/>
<dbReference type="AlphaFoldDB" id="A0A2K8U687"/>
<accession>A0A2K8U687</accession>
<name>A0A2K8U687_9GAMM</name>
<dbReference type="KEGG" id="tsy:THSYN_08120"/>
<keyword evidence="2" id="KW-1185">Reference proteome</keyword>
<reference evidence="1 2" key="1">
    <citation type="submission" date="2017-03" db="EMBL/GenBank/DDBJ databases">
        <title>Complete genome sequence of Candidatus 'Thiodictyon syntrophicum' sp. nov. strain Cad16T, a photolithoautotroph purple sulfur bacterium isolated from an alpine meromictic lake.</title>
        <authorList>
            <person name="Luedin S.M."/>
            <person name="Pothier J.F."/>
            <person name="Danza F."/>
            <person name="Storelli N."/>
            <person name="Wittwer M."/>
            <person name="Tonolla M."/>
        </authorList>
    </citation>
    <scope>NUCLEOTIDE SEQUENCE [LARGE SCALE GENOMIC DNA]</scope>
    <source>
        <strain evidence="1 2">Cad16T</strain>
    </source>
</reference>
<dbReference type="InterPro" id="IPR029069">
    <property type="entry name" value="HotDog_dom_sf"/>
</dbReference>
<protein>
    <recommendedName>
        <fullName evidence="3">MaoC-like domain-containing protein</fullName>
    </recommendedName>
</protein>
<dbReference type="EMBL" id="CP020370">
    <property type="protein sequence ID" value="AUB80919.1"/>
    <property type="molecule type" value="Genomic_DNA"/>
</dbReference>
<dbReference type="SUPFAM" id="SSF54637">
    <property type="entry name" value="Thioesterase/thiol ester dehydrase-isomerase"/>
    <property type="match status" value="1"/>
</dbReference>
<dbReference type="RefSeq" id="WP_100918699.1">
    <property type="nucleotide sequence ID" value="NZ_CP020370.1"/>
</dbReference>
<sequence>MCLNAGTYRFDQLHVDVARNSTDDFNPFHDPHRWHRVRDNPFGSPIVLGFQLEALIDALIGHQHQPATHAAAADDPSSAFSNYEYRFVGALRPGEDFTAEIRRTVRTTTDVLSTRALLRKLDGSLIVLANRRDGSQPQFLPDWSPDDLPPTHCAPDRTLLPGTGIYLKRKFLNTSNGKNFLLGALVDPFPYFDELTERVCFPPMFTAALISCALLEKARGEGYDFEVNPMVYVAHQISVDCRLQAVLRSNDRIDILIDGPRVVDPGSGLAGSAAERQLYHCYGLVRGRRVLFRAAIFLSSLRAITGTNP</sequence>
<dbReference type="OrthoDB" id="6320928at2"/>
<dbReference type="Gene3D" id="3.10.129.10">
    <property type="entry name" value="Hotdog Thioesterase"/>
    <property type="match status" value="1"/>
</dbReference>
<evidence type="ECO:0000313" key="2">
    <source>
        <dbReference type="Proteomes" id="UP000232638"/>
    </source>
</evidence>